<dbReference type="PIRSF" id="PIRSF016838">
    <property type="entry name" value="PafC"/>
    <property type="match status" value="1"/>
</dbReference>
<dbReference type="InterPro" id="IPR013196">
    <property type="entry name" value="HTH_11"/>
</dbReference>
<dbReference type="InterPro" id="IPR036390">
    <property type="entry name" value="WH_DNA-bd_sf"/>
</dbReference>
<dbReference type="RefSeq" id="WP_305995291.1">
    <property type="nucleotide sequence ID" value="NZ_JAVALS010000001.1"/>
</dbReference>
<proteinExistence type="predicted"/>
<keyword evidence="5" id="KW-1185">Reference proteome</keyword>
<dbReference type="InterPro" id="IPR036388">
    <property type="entry name" value="WH-like_DNA-bd_sf"/>
</dbReference>
<dbReference type="PANTHER" id="PTHR34580:SF1">
    <property type="entry name" value="PROTEIN PAFC"/>
    <property type="match status" value="1"/>
</dbReference>
<evidence type="ECO:0000256" key="2">
    <source>
        <dbReference type="ARBA" id="ARBA00023163"/>
    </source>
</evidence>
<evidence type="ECO:0000313" key="5">
    <source>
        <dbReference type="Proteomes" id="UP001232725"/>
    </source>
</evidence>
<dbReference type="SUPFAM" id="SSF46785">
    <property type="entry name" value="Winged helix' DNA-binding domain"/>
    <property type="match status" value="1"/>
</dbReference>
<dbReference type="PROSITE" id="PS52050">
    <property type="entry name" value="WYL"/>
    <property type="match status" value="1"/>
</dbReference>
<feature type="domain" description="HTH deoR-type" evidence="3">
    <location>
        <begin position="2"/>
        <end position="67"/>
    </location>
</feature>
<dbReference type="InterPro" id="IPR001034">
    <property type="entry name" value="DeoR_HTH"/>
</dbReference>
<dbReference type="EMBL" id="JAVALS010000001">
    <property type="protein sequence ID" value="MDP5226272.1"/>
    <property type="molecule type" value="Genomic_DNA"/>
</dbReference>
<dbReference type="PROSITE" id="PS51000">
    <property type="entry name" value="HTH_DEOR_2"/>
    <property type="match status" value="1"/>
</dbReference>
<reference evidence="4 5" key="1">
    <citation type="submission" date="2023-08" db="EMBL/GenBank/DDBJ databases">
        <title>Arthrobacter horti sp. nov., isolated from forest soil.</title>
        <authorList>
            <person name="Park M."/>
        </authorList>
    </citation>
    <scope>NUCLEOTIDE SEQUENCE [LARGE SCALE GENOMIC DNA]</scope>
    <source>
        <strain evidence="4 5">YJM1</strain>
    </source>
</reference>
<gene>
    <name evidence="4" type="ORF">Q9R02_03775</name>
</gene>
<name>A0ABT9IL03_9MICC</name>
<accession>A0ABT9IL03</accession>
<evidence type="ECO:0000256" key="1">
    <source>
        <dbReference type="ARBA" id="ARBA00023015"/>
    </source>
</evidence>
<sequence length="315" mass="33929">MRADRLVSALLILQARGKVTAAELAGELEVSLATARRDLGALSVAGIPVYAEPGRGGGWQLLGGSRTDLTGLTAPEARALFLLLGSAPQLPDGAAPALRKLLRALPPSFRDDAEAAAAARVTDRAGWGEPAPQRPQLADALENAVVDRRRLRLDYRRSAGERSVRAVNPWAVVDKGGIWYVLAGTDNGPRTFRVDRIEGLEDSGELFERPADLDVLRLWNGVSAEIEGRRSRVRVTVLLDPGHLPVLRDHFGTHLDELGTEPDGRARVSVAGSVPMDVARKLAGWGSLVEVVDSPEVGRLLARLGRELMDLYSED</sequence>
<keyword evidence="1" id="KW-0805">Transcription regulation</keyword>
<comment type="caution">
    <text evidence="4">The sequence shown here is derived from an EMBL/GenBank/DDBJ whole genome shotgun (WGS) entry which is preliminary data.</text>
</comment>
<dbReference type="InterPro" id="IPR051534">
    <property type="entry name" value="CBASS_pafABC_assoc_protein"/>
</dbReference>
<dbReference type="InterPro" id="IPR057727">
    <property type="entry name" value="WCX_dom"/>
</dbReference>
<protein>
    <submittedName>
        <fullName evidence="4">WYL domain-containing protein</fullName>
    </submittedName>
</protein>
<dbReference type="InterPro" id="IPR028349">
    <property type="entry name" value="PafC-like"/>
</dbReference>
<dbReference type="Pfam" id="PF25583">
    <property type="entry name" value="WCX"/>
    <property type="match status" value="1"/>
</dbReference>
<organism evidence="4 5">
    <name type="scientific">Arthrobacter horti</name>
    <dbReference type="NCBI Taxonomy" id="3068273"/>
    <lineage>
        <taxon>Bacteria</taxon>
        <taxon>Bacillati</taxon>
        <taxon>Actinomycetota</taxon>
        <taxon>Actinomycetes</taxon>
        <taxon>Micrococcales</taxon>
        <taxon>Micrococcaceae</taxon>
        <taxon>Arthrobacter</taxon>
    </lineage>
</organism>
<dbReference type="Gene3D" id="1.10.10.10">
    <property type="entry name" value="Winged helix-like DNA-binding domain superfamily/Winged helix DNA-binding domain"/>
    <property type="match status" value="1"/>
</dbReference>
<evidence type="ECO:0000259" key="3">
    <source>
        <dbReference type="PROSITE" id="PS51000"/>
    </source>
</evidence>
<dbReference type="PANTHER" id="PTHR34580">
    <property type="match status" value="1"/>
</dbReference>
<dbReference type="Proteomes" id="UP001232725">
    <property type="component" value="Unassembled WGS sequence"/>
</dbReference>
<dbReference type="Pfam" id="PF08279">
    <property type="entry name" value="HTH_11"/>
    <property type="match status" value="1"/>
</dbReference>
<keyword evidence="2" id="KW-0804">Transcription</keyword>
<dbReference type="InterPro" id="IPR026881">
    <property type="entry name" value="WYL_dom"/>
</dbReference>
<dbReference type="Pfam" id="PF13280">
    <property type="entry name" value="WYL"/>
    <property type="match status" value="1"/>
</dbReference>
<evidence type="ECO:0000313" key="4">
    <source>
        <dbReference type="EMBL" id="MDP5226272.1"/>
    </source>
</evidence>